<keyword evidence="6" id="KW-0804">Transcription</keyword>
<accession>A0AAE1SA86</accession>
<dbReference type="Proteomes" id="UP001291623">
    <property type="component" value="Unassembled WGS sequence"/>
</dbReference>
<dbReference type="PANTHER" id="PTHR45801">
    <property type="entry name" value="OS07G0101800 PROTEIN"/>
    <property type="match status" value="1"/>
</dbReference>
<keyword evidence="7" id="KW-0539">Nucleus</keyword>
<dbReference type="Pfam" id="PF13912">
    <property type="entry name" value="zf-C2H2_6"/>
    <property type="match status" value="1"/>
</dbReference>
<evidence type="ECO:0000256" key="2">
    <source>
        <dbReference type="ARBA" id="ARBA00022723"/>
    </source>
</evidence>
<dbReference type="PANTHER" id="PTHR45801:SF107">
    <property type="entry name" value="TRANSCRIPTIONAL REGULATOR SUPERMAN-LIKE"/>
    <property type="match status" value="1"/>
</dbReference>
<gene>
    <name evidence="11" type="ORF">RND71_013851</name>
</gene>
<keyword evidence="3 8" id="KW-0863">Zinc-finger</keyword>
<dbReference type="InterPro" id="IPR052426">
    <property type="entry name" value="Plant_dev_regulator"/>
</dbReference>
<comment type="caution">
    <text evidence="11">The sequence shown here is derived from an EMBL/GenBank/DDBJ whole genome shotgun (WGS) entry which is preliminary data.</text>
</comment>
<dbReference type="PROSITE" id="PS50157">
    <property type="entry name" value="ZINC_FINGER_C2H2_2"/>
    <property type="match status" value="1"/>
</dbReference>
<evidence type="ECO:0000256" key="8">
    <source>
        <dbReference type="PROSITE-ProRule" id="PRU00042"/>
    </source>
</evidence>
<feature type="region of interest" description="Disordered" evidence="9">
    <location>
        <begin position="87"/>
        <end position="106"/>
    </location>
</feature>
<evidence type="ECO:0000313" key="12">
    <source>
        <dbReference type="Proteomes" id="UP001291623"/>
    </source>
</evidence>
<dbReference type="PROSITE" id="PS00028">
    <property type="entry name" value="ZINC_FINGER_C2H2_1"/>
    <property type="match status" value="1"/>
</dbReference>
<evidence type="ECO:0000256" key="4">
    <source>
        <dbReference type="ARBA" id="ARBA00022833"/>
    </source>
</evidence>
<dbReference type="InterPro" id="IPR013087">
    <property type="entry name" value="Znf_C2H2_type"/>
</dbReference>
<keyword evidence="2" id="KW-0479">Metal-binding</keyword>
<dbReference type="GO" id="GO:0008270">
    <property type="term" value="F:zinc ion binding"/>
    <property type="evidence" value="ECO:0007669"/>
    <property type="project" value="UniProtKB-KW"/>
</dbReference>
<evidence type="ECO:0000256" key="6">
    <source>
        <dbReference type="ARBA" id="ARBA00023163"/>
    </source>
</evidence>
<evidence type="ECO:0000256" key="3">
    <source>
        <dbReference type="ARBA" id="ARBA00022771"/>
    </source>
</evidence>
<keyword evidence="12" id="KW-1185">Reference proteome</keyword>
<dbReference type="InterPro" id="IPR036236">
    <property type="entry name" value="Znf_C2H2_sf"/>
</dbReference>
<feature type="region of interest" description="Disordered" evidence="9">
    <location>
        <begin position="111"/>
        <end position="148"/>
    </location>
</feature>
<evidence type="ECO:0000256" key="5">
    <source>
        <dbReference type="ARBA" id="ARBA00023015"/>
    </source>
</evidence>
<dbReference type="GO" id="GO:0005634">
    <property type="term" value="C:nucleus"/>
    <property type="evidence" value="ECO:0007669"/>
    <property type="project" value="UniProtKB-SubCell"/>
</dbReference>
<name>A0AAE1SA86_9SOLA</name>
<evidence type="ECO:0000256" key="9">
    <source>
        <dbReference type="SAM" id="MobiDB-lite"/>
    </source>
</evidence>
<evidence type="ECO:0000259" key="10">
    <source>
        <dbReference type="PROSITE" id="PS50157"/>
    </source>
</evidence>
<keyword evidence="5" id="KW-0805">Transcription regulation</keyword>
<proteinExistence type="predicted"/>
<evidence type="ECO:0000256" key="1">
    <source>
        <dbReference type="ARBA" id="ARBA00004123"/>
    </source>
</evidence>
<protein>
    <recommendedName>
        <fullName evidence="10">C2H2-type domain-containing protein</fullName>
    </recommendedName>
</protein>
<dbReference type="SMART" id="SM00355">
    <property type="entry name" value="ZnF_C2H2"/>
    <property type="match status" value="1"/>
</dbReference>
<evidence type="ECO:0000313" key="11">
    <source>
        <dbReference type="EMBL" id="KAK4365971.1"/>
    </source>
</evidence>
<comment type="subcellular location">
    <subcellularLocation>
        <location evidence="1">Nucleus</location>
    </subcellularLocation>
</comment>
<dbReference type="AlphaFoldDB" id="A0AAE1SA86"/>
<feature type="domain" description="C2H2-type" evidence="10">
    <location>
        <begin position="56"/>
        <end position="83"/>
    </location>
</feature>
<reference evidence="11" key="1">
    <citation type="submission" date="2023-12" db="EMBL/GenBank/DDBJ databases">
        <title>Genome assembly of Anisodus tanguticus.</title>
        <authorList>
            <person name="Wang Y.-J."/>
        </authorList>
    </citation>
    <scope>NUCLEOTIDE SEQUENCE</scope>
    <source>
        <strain evidence="11">KB-2021</strain>
        <tissue evidence="11">Leaf</tissue>
    </source>
</reference>
<sequence>MAGMERNSFNSCFMARHMKRSNSNDNNNNVKEYSSWDYYYYGNEDDGLMCLPPRSYTCSFCKREFKSAQALGGHMNVHRRDRAKFMMRQQSPPPPPTDKYRNSLLNLNLDPNLNPSISSSTPPPSPSRKFSHYTSRLPFDPSTGGGSHEMRKWGKGVVPNNHLKSSAKALLGVEKLGSLCMQENEFLRLDLEIGLFTESKQDLDLELRLGYT</sequence>
<keyword evidence="4" id="KW-0862">Zinc</keyword>
<dbReference type="SUPFAM" id="SSF57667">
    <property type="entry name" value="beta-beta-alpha zinc fingers"/>
    <property type="match status" value="1"/>
</dbReference>
<organism evidence="11 12">
    <name type="scientific">Anisodus tanguticus</name>
    <dbReference type="NCBI Taxonomy" id="243964"/>
    <lineage>
        <taxon>Eukaryota</taxon>
        <taxon>Viridiplantae</taxon>
        <taxon>Streptophyta</taxon>
        <taxon>Embryophyta</taxon>
        <taxon>Tracheophyta</taxon>
        <taxon>Spermatophyta</taxon>
        <taxon>Magnoliopsida</taxon>
        <taxon>eudicotyledons</taxon>
        <taxon>Gunneridae</taxon>
        <taxon>Pentapetalae</taxon>
        <taxon>asterids</taxon>
        <taxon>lamiids</taxon>
        <taxon>Solanales</taxon>
        <taxon>Solanaceae</taxon>
        <taxon>Solanoideae</taxon>
        <taxon>Hyoscyameae</taxon>
        <taxon>Anisodus</taxon>
    </lineage>
</organism>
<feature type="compositionally biased region" description="Low complexity" evidence="9">
    <location>
        <begin position="111"/>
        <end position="120"/>
    </location>
</feature>
<dbReference type="Gene3D" id="3.30.160.60">
    <property type="entry name" value="Classic Zinc Finger"/>
    <property type="match status" value="1"/>
</dbReference>
<evidence type="ECO:0000256" key="7">
    <source>
        <dbReference type="ARBA" id="ARBA00023242"/>
    </source>
</evidence>
<dbReference type="EMBL" id="JAVYJV010000007">
    <property type="protein sequence ID" value="KAK4365971.1"/>
    <property type="molecule type" value="Genomic_DNA"/>
</dbReference>